<proteinExistence type="predicted"/>
<protein>
    <submittedName>
        <fullName evidence="2">Transcriptional regulator, AbiEi antitoxin, Type IV TA system</fullName>
    </submittedName>
</protein>
<dbReference type="AlphaFoldDB" id="A0A1G6ZND4"/>
<evidence type="ECO:0000313" key="3">
    <source>
        <dbReference type="Proteomes" id="UP000182744"/>
    </source>
</evidence>
<name>A0A1G6ZND4_9ACTO</name>
<feature type="region of interest" description="Disordered" evidence="1">
    <location>
        <begin position="410"/>
        <end position="434"/>
    </location>
</feature>
<reference evidence="3" key="1">
    <citation type="submission" date="2016-10" db="EMBL/GenBank/DDBJ databases">
        <authorList>
            <person name="Varghese N."/>
        </authorList>
    </citation>
    <scope>NUCLEOTIDE SEQUENCE [LARGE SCALE GENOMIC DNA]</scope>
    <source>
        <strain evidence="3">DSM 20639</strain>
    </source>
</reference>
<accession>A0A1G6ZND4</accession>
<keyword evidence="3" id="KW-1185">Reference proteome</keyword>
<dbReference type="Proteomes" id="UP000182744">
    <property type="component" value="Unassembled WGS sequence"/>
</dbReference>
<evidence type="ECO:0000313" key="2">
    <source>
        <dbReference type="EMBL" id="SDE03893.1"/>
    </source>
</evidence>
<sequence>MAALVSTGPHAWPASQTVFPHPGGMETILPSQSRRSAQVRSAALTRLGVFSIAEAFKHGVSPRMLRSPLIKRVSRGFYALAATTVTELDLLAAFARRFPQAVVCHASAARFWGFPLPRRIKPWEEGVHICLRVTTKKRRKITNGVRWSYGKVPKRDVVVIKHPRTRTPIRIMARERAFIDICKSLTVHEATEIADYLVRQPRPRYEKRRRPFSSGVRLMKAVRAHRRKRGIRVARLAVSLSRRGADSAQETRCRLTLMAAGFPEPRVNAPIRDLPESKRTPDLQYDRHRLALEYDGAHHRLPEQRQSDFVRRAERTAVHWREEIFTADDLRPRYPETETAFAPTPFHHWRKDIEEWRINQIERQDGIRCSDPRGKAELNLPHLPWDHCELTRRVGLALAARGFDLDSVRRRHPSPVAAPMTEGNCPAGRGDSPT</sequence>
<organism evidence="2 3">
    <name type="scientific">Actinobaculum suis</name>
    <dbReference type="NCBI Taxonomy" id="1657"/>
    <lineage>
        <taxon>Bacteria</taxon>
        <taxon>Bacillati</taxon>
        <taxon>Actinomycetota</taxon>
        <taxon>Actinomycetes</taxon>
        <taxon>Actinomycetales</taxon>
        <taxon>Actinomycetaceae</taxon>
        <taxon>Actinobaculum</taxon>
    </lineage>
</organism>
<evidence type="ECO:0000256" key="1">
    <source>
        <dbReference type="SAM" id="MobiDB-lite"/>
    </source>
</evidence>
<gene>
    <name evidence="2" type="ORF">SAMN05421878_101184</name>
</gene>
<dbReference type="EMBL" id="FNAU01000001">
    <property type="protein sequence ID" value="SDE03893.1"/>
    <property type="molecule type" value="Genomic_DNA"/>
</dbReference>